<feature type="transmembrane region" description="Helical" evidence="8">
    <location>
        <begin position="472"/>
        <end position="498"/>
    </location>
</feature>
<comment type="caution">
    <text evidence="10">The sequence shown here is derived from an EMBL/GenBank/DDBJ whole genome shotgun (WGS) entry which is preliminary data.</text>
</comment>
<keyword evidence="4" id="KW-0997">Cell inner membrane</keyword>
<evidence type="ECO:0000256" key="3">
    <source>
        <dbReference type="ARBA" id="ARBA00022475"/>
    </source>
</evidence>
<evidence type="ECO:0000256" key="5">
    <source>
        <dbReference type="ARBA" id="ARBA00022692"/>
    </source>
</evidence>
<comment type="similarity">
    <text evidence="8">Belongs to the binding-protein-dependent transport system permease family.</text>
</comment>
<reference evidence="10 11" key="1">
    <citation type="submission" date="2016-12" db="EMBL/GenBank/DDBJ databases">
        <title>Study of bacterial adaptation to deep sea.</title>
        <authorList>
            <person name="Song J."/>
            <person name="Yoshizawa S."/>
            <person name="Kogure K."/>
        </authorList>
    </citation>
    <scope>NUCLEOTIDE SEQUENCE [LARGE SCALE GENOMIC DNA]</scope>
    <source>
        <strain evidence="10 11">SAORIC-165</strain>
    </source>
</reference>
<feature type="transmembrane region" description="Helical" evidence="8">
    <location>
        <begin position="93"/>
        <end position="113"/>
    </location>
</feature>
<evidence type="ECO:0000256" key="6">
    <source>
        <dbReference type="ARBA" id="ARBA00022989"/>
    </source>
</evidence>
<dbReference type="OrthoDB" id="57323at2"/>
<dbReference type="PANTHER" id="PTHR43357">
    <property type="entry name" value="INNER MEMBRANE ABC TRANSPORTER PERMEASE PROTEIN YDCV"/>
    <property type="match status" value="1"/>
</dbReference>
<dbReference type="InterPro" id="IPR035906">
    <property type="entry name" value="MetI-like_sf"/>
</dbReference>
<dbReference type="RefSeq" id="WP_105042385.1">
    <property type="nucleotide sequence ID" value="NZ_MQWA01000001.1"/>
</dbReference>
<dbReference type="Proteomes" id="UP000239907">
    <property type="component" value="Unassembled WGS sequence"/>
</dbReference>
<feature type="transmembrane region" description="Helical" evidence="8">
    <location>
        <begin position="61"/>
        <end position="81"/>
    </location>
</feature>
<dbReference type="AlphaFoldDB" id="A0A2S7TZX9"/>
<keyword evidence="2 8" id="KW-0813">Transport</keyword>
<evidence type="ECO:0000256" key="7">
    <source>
        <dbReference type="ARBA" id="ARBA00023136"/>
    </source>
</evidence>
<evidence type="ECO:0000256" key="8">
    <source>
        <dbReference type="RuleBase" id="RU363032"/>
    </source>
</evidence>
<comment type="subcellular location">
    <subcellularLocation>
        <location evidence="1">Cell inner membrane</location>
        <topology evidence="1">Multi-pass membrane protein</topology>
    </subcellularLocation>
    <subcellularLocation>
        <location evidence="8">Cell membrane</location>
        <topology evidence="8">Multi-pass membrane protein</topology>
    </subcellularLocation>
</comment>
<name>A0A2S7TZX9_9BACT</name>
<feature type="transmembrane region" description="Helical" evidence="8">
    <location>
        <begin position="356"/>
        <end position="378"/>
    </location>
</feature>
<keyword evidence="5 8" id="KW-0812">Transmembrane</keyword>
<gene>
    <name evidence="10" type="ORF">BSZ32_04835</name>
</gene>
<evidence type="ECO:0000313" key="11">
    <source>
        <dbReference type="Proteomes" id="UP000239907"/>
    </source>
</evidence>
<feature type="transmembrane region" description="Helical" evidence="8">
    <location>
        <begin position="416"/>
        <end position="437"/>
    </location>
</feature>
<feature type="transmembrane region" description="Helical" evidence="8">
    <location>
        <begin position="147"/>
        <end position="173"/>
    </location>
</feature>
<proteinExistence type="inferred from homology"/>
<evidence type="ECO:0000259" key="9">
    <source>
        <dbReference type="PROSITE" id="PS50928"/>
    </source>
</evidence>
<feature type="transmembrane region" description="Helical" evidence="8">
    <location>
        <begin position="194"/>
        <end position="216"/>
    </location>
</feature>
<evidence type="ECO:0000313" key="10">
    <source>
        <dbReference type="EMBL" id="PQJ27890.1"/>
    </source>
</evidence>
<evidence type="ECO:0000256" key="1">
    <source>
        <dbReference type="ARBA" id="ARBA00004429"/>
    </source>
</evidence>
<dbReference type="SUPFAM" id="SSF161098">
    <property type="entry name" value="MetI-like"/>
    <property type="match status" value="2"/>
</dbReference>
<feature type="transmembrane region" description="Helical" evidence="8">
    <location>
        <begin position="296"/>
        <end position="321"/>
    </location>
</feature>
<feature type="transmembrane region" description="Helical" evidence="8">
    <location>
        <begin position="6"/>
        <end position="26"/>
    </location>
</feature>
<keyword evidence="3" id="KW-1003">Cell membrane</keyword>
<feature type="domain" description="ABC transmembrane type-1" evidence="9">
    <location>
        <begin position="352"/>
        <end position="554"/>
    </location>
</feature>
<feature type="transmembrane region" description="Helical" evidence="8">
    <location>
        <begin position="532"/>
        <end position="555"/>
    </location>
</feature>
<dbReference type="GO" id="GO:0055085">
    <property type="term" value="P:transmembrane transport"/>
    <property type="evidence" value="ECO:0007669"/>
    <property type="project" value="InterPro"/>
</dbReference>
<feature type="domain" description="ABC transmembrane type-1" evidence="9">
    <location>
        <begin position="58"/>
        <end position="266"/>
    </location>
</feature>
<dbReference type="Pfam" id="PF00528">
    <property type="entry name" value="BPD_transp_1"/>
    <property type="match status" value="2"/>
</dbReference>
<dbReference type="GO" id="GO:0005886">
    <property type="term" value="C:plasma membrane"/>
    <property type="evidence" value="ECO:0007669"/>
    <property type="project" value="UniProtKB-SubCell"/>
</dbReference>
<dbReference type="PROSITE" id="PS50928">
    <property type="entry name" value="ABC_TM1"/>
    <property type="match status" value="2"/>
</dbReference>
<protein>
    <submittedName>
        <fullName evidence="10">ABC transporter permease</fullName>
    </submittedName>
</protein>
<sequence length="565" mass="61025">MKRGKAVLITFLVTFFFGVFFLMPVADVLKQAFLDQNGQFSIAYLWIIFSNPIYLEGLWNAFALGVMSTIFTFFIALPLALVSYRWTFPGKKWLTVLVLAPLVLPPFVGAVGVRHMLGVEGALNALLIDLGFMSAAAPTDWLGAGKFWGIVLLNALHLYPILYMNILAALGNLDPAMEQAAQNLGASPWTRFKRITLPLCMPGIFAGAAIVFIWSFTELGVPLVFDYTRVAPVQIFEGIKDLSSNPIPYALVAVMLTISVLVYAVSKVILGRNKLGLSTKPKADIQERKLKGLKGWLISLSFAFVFILATVPHFGVFFLSVSSDWYGTIFPESLTLQHYGEGLGHPLVLGSIKNSLLYASGATFLDVILGVAIAWVIVRSKMWGRNVLDALMMLPLAVPGLVLAFGYLSMSENGGAFSFLIGANGSPALLLIVAYAVRRLPFVVRAAVSGLQQSNVELEEAAMSMGASPARAFWRVGLPLIGTSLIAGAILAFAFAMLEVSDSLILAQQAEHYPITKAIYALLSTLGNGHEIASALGVWAMIFLGVALAGAFALVGKRGGNLFRF</sequence>
<organism evidence="10 11">
    <name type="scientific">Rubritalea profundi</name>
    <dbReference type="NCBI Taxonomy" id="1658618"/>
    <lineage>
        <taxon>Bacteria</taxon>
        <taxon>Pseudomonadati</taxon>
        <taxon>Verrucomicrobiota</taxon>
        <taxon>Verrucomicrobiia</taxon>
        <taxon>Verrucomicrobiales</taxon>
        <taxon>Rubritaleaceae</taxon>
        <taxon>Rubritalea</taxon>
    </lineage>
</organism>
<dbReference type="Gene3D" id="1.10.3720.10">
    <property type="entry name" value="MetI-like"/>
    <property type="match status" value="2"/>
</dbReference>
<dbReference type="InterPro" id="IPR000515">
    <property type="entry name" value="MetI-like"/>
</dbReference>
<feature type="transmembrane region" description="Helical" evidence="8">
    <location>
        <begin position="390"/>
        <end position="410"/>
    </location>
</feature>
<dbReference type="CDD" id="cd06261">
    <property type="entry name" value="TM_PBP2"/>
    <property type="match status" value="2"/>
</dbReference>
<evidence type="ECO:0000256" key="4">
    <source>
        <dbReference type="ARBA" id="ARBA00022519"/>
    </source>
</evidence>
<evidence type="ECO:0000256" key="2">
    <source>
        <dbReference type="ARBA" id="ARBA00022448"/>
    </source>
</evidence>
<keyword evidence="11" id="KW-1185">Reference proteome</keyword>
<keyword evidence="7 8" id="KW-0472">Membrane</keyword>
<accession>A0A2S7TZX9</accession>
<dbReference type="PANTHER" id="PTHR43357:SF4">
    <property type="entry name" value="INNER MEMBRANE ABC TRANSPORTER PERMEASE PROTEIN YDCV"/>
    <property type="match status" value="1"/>
</dbReference>
<feature type="transmembrane region" description="Helical" evidence="8">
    <location>
        <begin position="247"/>
        <end position="270"/>
    </location>
</feature>
<keyword evidence="6 8" id="KW-1133">Transmembrane helix</keyword>
<dbReference type="EMBL" id="MQWA01000001">
    <property type="protein sequence ID" value="PQJ27890.1"/>
    <property type="molecule type" value="Genomic_DNA"/>
</dbReference>